<evidence type="ECO:0000256" key="1">
    <source>
        <dbReference type="ARBA" id="ARBA00000654"/>
    </source>
</evidence>
<evidence type="ECO:0000313" key="9">
    <source>
        <dbReference type="Proteomes" id="UP001064632"/>
    </source>
</evidence>
<dbReference type="GO" id="GO:0008700">
    <property type="term" value="F:(R,S)-4-hydroxy-2-oxoglutarate aldolase activity"/>
    <property type="evidence" value="ECO:0007669"/>
    <property type="project" value="UniProtKB-EC"/>
</dbReference>
<dbReference type="Pfam" id="PF01081">
    <property type="entry name" value="Aldolase"/>
    <property type="match status" value="1"/>
</dbReference>
<sequence>MSDLVEQKQAQAEAVLRLAPVVAVVVIRRVEQAVPLARALVAGGIPAVEITLRTPVALEAIRAIATEVDEAWVGAGTVLSAQDLHAAAQAGARFAVSPGHSPRLLAAAEDSALPYLPGAATASEAMTLAERGYRLQKFFPAVPAGGVDYLRALSGPLPSVRFCATGGIGAATTAEWLALPNVIAVGGSWLTPPDLVEMENWPAIAALAREASVLRA</sequence>
<evidence type="ECO:0000256" key="5">
    <source>
        <dbReference type="ARBA" id="ARBA00013063"/>
    </source>
</evidence>
<accession>A0ABY6BG30</accession>
<evidence type="ECO:0000256" key="7">
    <source>
        <dbReference type="ARBA" id="ARBA00023277"/>
    </source>
</evidence>
<dbReference type="InterPro" id="IPR031337">
    <property type="entry name" value="KDPG/KHG_AS_1"/>
</dbReference>
<comment type="catalytic activity">
    <reaction evidence="1">
        <text>2-dehydro-3-deoxy-6-phospho-D-gluconate = D-glyceraldehyde 3-phosphate + pyruvate</text>
        <dbReference type="Rhea" id="RHEA:17089"/>
        <dbReference type="ChEBI" id="CHEBI:15361"/>
        <dbReference type="ChEBI" id="CHEBI:57569"/>
        <dbReference type="ChEBI" id="CHEBI:59776"/>
        <dbReference type="EC" id="4.1.2.14"/>
    </reaction>
</comment>
<comment type="pathway">
    <text evidence="2">Carbohydrate acid metabolism; 2-dehydro-3-deoxy-D-gluconate degradation; D-glyceraldehyde 3-phosphate and pyruvate from 2-dehydro-3-deoxy-D-gluconate: step 2/2.</text>
</comment>
<dbReference type="EC" id="4.1.2.14" evidence="5"/>
<dbReference type="CDD" id="cd00452">
    <property type="entry name" value="KDPG_aldolase"/>
    <property type="match status" value="1"/>
</dbReference>
<dbReference type="NCBIfam" id="NF004325">
    <property type="entry name" value="PRK05718.1"/>
    <property type="match status" value="1"/>
</dbReference>
<proteinExistence type="inferred from homology"/>
<dbReference type="InterPro" id="IPR000887">
    <property type="entry name" value="Aldlse_KDPG_KHG"/>
</dbReference>
<keyword evidence="7" id="KW-0119">Carbohydrate metabolism</keyword>
<dbReference type="PANTHER" id="PTHR30246:SF1">
    <property type="entry name" value="2-DEHYDRO-3-DEOXY-6-PHOSPHOGALACTONATE ALDOLASE-RELATED"/>
    <property type="match status" value="1"/>
</dbReference>
<protein>
    <recommendedName>
        <fullName evidence="5">2-dehydro-3-deoxy-phosphogluconate aldolase</fullName>
        <ecNumber evidence="5">4.1.2.14</ecNumber>
    </recommendedName>
</protein>
<keyword evidence="6 8" id="KW-0456">Lyase</keyword>
<dbReference type="GO" id="GO:0008675">
    <property type="term" value="F:2-dehydro-3-deoxy-phosphogluconate aldolase activity"/>
    <property type="evidence" value="ECO:0007669"/>
    <property type="project" value="UniProtKB-EC"/>
</dbReference>
<comment type="similarity">
    <text evidence="3">Belongs to the KHG/KDPG aldolase family.</text>
</comment>
<evidence type="ECO:0000256" key="2">
    <source>
        <dbReference type="ARBA" id="ARBA00004736"/>
    </source>
</evidence>
<dbReference type="EMBL" id="CP104694">
    <property type="protein sequence ID" value="UXI68974.1"/>
    <property type="molecule type" value="Genomic_DNA"/>
</dbReference>
<dbReference type="Gene3D" id="3.20.20.70">
    <property type="entry name" value="Aldolase class I"/>
    <property type="match status" value="1"/>
</dbReference>
<evidence type="ECO:0000256" key="3">
    <source>
        <dbReference type="ARBA" id="ARBA00006906"/>
    </source>
</evidence>
<dbReference type="Proteomes" id="UP001064632">
    <property type="component" value="Chromosome"/>
</dbReference>
<name>A0ABY6BG30_9GAMM</name>
<comment type="subunit">
    <text evidence="4">Homotrimer.</text>
</comment>
<evidence type="ECO:0000256" key="6">
    <source>
        <dbReference type="ARBA" id="ARBA00023239"/>
    </source>
</evidence>
<organism evidence="8 9">
    <name type="scientific">Tahibacter amnicola</name>
    <dbReference type="NCBI Taxonomy" id="2976241"/>
    <lineage>
        <taxon>Bacteria</taxon>
        <taxon>Pseudomonadati</taxon>
        <taxon>Pseudomonadota</taxon>
        <taxon>Gammaproteobacteria</taxon>
        <taxon>Lysobacterales</taxon>
        <taxon>Rhodanobacteraceae</taxon>
        <taxon>Tahibacter</taxon>
    </lineage>
</organism>
<dbReference type="InterPro" id="IPR013785">
    <property type="entry name" value="Aldolase_TIM"/>
</dbReference>
<dbReference type="SUPFAM" id="SSF51569">
    <property type="entry name" value="Aldolase"/>
    <property type="match status" value="1"/>
</dbReference>
<dbReference type="RefSeq" id="WP_261695932.1">
    <property type="nucleotide sequence ID" value="NZ_CP104694.1"/>
</dbReference>
<dbReference type="NCBIfam" id="TIGR01182">
    <property type="entry name" value="eda"/>
    <property type="match status" value="1"/>
</dbReference>
<reference evidence="8" key="1">
    <citation type="submission" date="2022-09" db="EMBL/GenBank/DDBJ databases">
        <title>Tahibacter sp. nov., isolated from a fresh water.</title>
        <authorList>
            <person name="Baek J.H."/>
            <person name="Lee J.K."/>
            <person name="Kim J.M."/>
            <person name="Jeon C.O."/>
        </authorList>
    </citation>
    <scope>NUCLEOTIDE SEQUENCE</scope>
    <source>
        <strain evidence="8">W38</strain>
    </source>
</reference>
<evidence type="ECO:0000256" key="4">
    <source>
        <dbReference type="ARBA" id="ARBA00011233"/>
    </source>
</evidence>
<dbReference type="PROSITE" id="PS00159">
    <property type="entry name" value="ALDOLASE_KDPG_KHG_1"/>
    <property type="match status" value="1"/>
</dbReference>
<keyword evidence="9" id="KW-1185">Reference proteome</keyword>
<gene>
    <name evidence="8" type="primary">eda</name>
    <name evidence="8" type="ORF">N4264_04795</name>
</gene>
<evidence type="ECO:0000313" key="8">
    <source>
        <dbReference type="EMBL" id="UXI68974.1"/>
    </source>
</evidence>
<dbReference type="PANTHER" id="PTHR30246">
    <property type="entry name" value="2-KETO-3-DEOXY-6-PHOSPHOGLUCONATE ALDOLASE"/>
    <property type="match status" value="1"/>
</dbReference>